<keyword evidence="1 3" id="KW-0808">Transferase</keyword>
<comment type="subcellular location">
    <subcellularLocation>
        <location evidence="1">Cytoplasm</location>
    </subcellularLocation>
</comment>
<keyword evidence="4" id="KW-1185">Reference proteome</keyword>
<dbReference type="InterPro" id="IPR018063">
    <property type="entry name" value="SAM_MeTrfase_RsmI_CS"/>
</dbReference>
<dbReference type="EMBL" id="JAHMHH010000002">
    <property type="protein sequence ID" value="MBU4692394.1"/>
    <property type="molecule type" value="Genomic_DNA"/>
</dbReference>
<comment type="similarity">
    <text evidence="1">Belongs to the methyltransferase superfamily. RsmI family.</text>
</comment>
<accession>A0ABS6DQ01</accession>
<dbReference type="HAMAP" id="MF_01877">
    <property type="entry name" value="16SrRNA_methyltr_I"/>
    <property type="match status" value="1"/>
</dbReference>
<comment type="function">
    <text evidence="1">Catalyzes the 2'-O-methylation of the ribose of cytidine 1402 (C1402) in 16S rRNA.</text>
</comment>
<evidence type="ECO:0000256" key="1">
    <source>
        <dbReference type="HAMAP-Rule" id="MF_01877"/>
    </source>
</evidence>
<keyword evidence="1 3" id="KW-0489">Methyltransferase</keyword>
<dbReference type="PANTHER" id="PTHR46111:SF1">
    <property type="entry name" value="RIBOSOMAL RNA SMALL SUBUNIT METHYLTRANSFERASE I"/>
    <property type="match status" value="1"/>
</dbReference>
<comment type="catalytic activity">
    <reaction evidence="1">
        <text>cytidine(1402) in 16S rRNA + S-adenosyl-L-methionine = 2'-O-methylcytidine(1402) in 16S rRNA + S-adenosyl-L-homocysteine + H(+)</text>
        <dbReference type="Rhea" id="RHEA:42924"/>
        <dbReference type="Rhea" id="RHEA-COMP:10285"/>
        <dbReference type="Rhea" id="RHEA-COMP:10286"/>
        <dbReference type="ChEBI" id="CHEBI:15378"/>
        <dbReference type="ChEBI" id="CHEBI:57856"/>
        <dbReference type="ChEBI" id="CHEBI:59789"/>
        <dbReference type="ChEBI" id="CHEBI:74495"/>
        <dbReference type="ChEBI" id="CHEBI:82748"/>
        <dbReference type="EC" id="2.1.1.198"/>
    </reaction>
</comment>
<dbReference type="Proteomes" id="UP000718793">
    <property type="component" value="Unassembled WGS sequence"/>
</dbReference>
<name>A0ABS6DQ01_9MOLU</name>
<dbReference type="InterPro" id="IPR000878">
    <property type="entry name" value="4pyrrol_Mease"/>
</dbReference>
<dbReference type="PIRSF" id="PIRSF005917">
    <property type="entry name" value="MTase_YraL"/>
    <property type="match status" value="1"/>
</dbReference>
<dbReference type="GO" id="GO:0008168">
    <property type="term" value="F:methyltransferase activity"/>
    <property type="evidence" value="ECO:0007669"/>
    <property type="project" value="UniProtKB-KW"/>
</dbReference>
<feature type="domain" description="Tetrapyrrole methylase" evidence="2">
    <location>
        <begin position="3"/>
        <end position="202"/>
    </location>
</feature>
<reference evidence="3" key="1">
    <citation type="submission" date="2021-06" db="EMBL/GenBank/DDBJ databases">
        <title>Novel Mycoplasma species detected in California sea lions (Zalophus californianus) from the USA.</title>
        <authorList>
            <person name="Volokhov D.V."/>
            <person name="Furtak V.A."/>
            <person name="Zagorodnyaya T.A."/>
        </authorList>
    </citation>
    <scope>NUCLEOTIDE SEQUENCE [LARGE SCALE GENOMIC DNA]</scope>
    <source>
        <strain evidence="3">CSL 5346</strain>
    </source>
</reference>
<dbReference type="RefSeq" id="WP_216488941.1">
    <property type="nucleotide sequence ID" value="NZ_JAHMHH010000002.1"/>
</dbReference>
<organism evidence="3 4">
    <name type="scientific">Mycoplasma zalophi</name>
    <dbReference type="NCBI Taxonomy" id="191287"/>
    <lineage>
        <taxon>Bacteria</taxon>
        <taxon>Bacillati</taxon>
        <taxon>Mycoplasmatota</taxon>
        <taxon>Mollicutes</taxon>
        <taxon>Mycoplasmataceae</taxon>
        <taxon>Mycoplasma</taxon>
    </lineage>
</organism>
<proteinExistence type="inferred from homology"/>
<sequence length="239" mass="27581">MNKFYIVGTPIGNLKDITYRAIETLKNVDIILCEDTRNSKILLDFYEIKKPLISYHNFNEEIMAKKTINLIKNENKSVALISDAGMPVISDPGFEIIKQCYENDIDVEVISGPTALIHAVIKANFSSQFSFLGFLKDKSEQRINQLKKLGYGVYVAYISPHKLLRSLEDFDKVFKDQECKIFLIKEMTKKFETFYSGTAKEVINQINNNTKGEFVIVFNIQKPKHLKVNKYEKFSKINK</sequence>
<evidence type="ECO:0000313" key="3">
    <source>
        <dbReference type="EMBL" id="MBU4692394.1"/>
    </source>
</evidence>
<keyword evidence="1" id="KW-0698">rRNA processing</keyword>
<keyword evidence="1" id="KW-0949">S-adenosyl-L-methionine</keyword>
<gene>
    <name evidence="1 3" type="primary">rsmI</name>
    <name evidence="3" type="ORF">KQ875_02140</name>
</gene>
<evidence type="ECO:0000259" key="2">
    <source>
        <dbReference type="Pfam" id="PF00590"/>
    </source>
</evidence>
<dbReference type="Pfam" id="PF00590">
    <property type="entry name" value="TP_methylase"/>
    <property type="match status" value="1"/>
</dbReference>
<dbReference type="NCBIfam" id="TIGR00096">
    <property type="entry name" value="16S rRNA (cytidine(1402)-2'-O)-methyltransferase"/>
    <property type="match status" value="1"/>
</dbReference>
<keyword evidence="1" id="KW-0963">Cytoplasm</keyword>
<dbReference type="CDD" id="cd11648">
    <property type="entry name" value="RsmI"/>
    <property type="match status" value="1"/>
</dbReference>
<dbReference type="EC" id="2.1.1.198" evidence="1"/>
<dbReference type="PROSITE" id="PS01296">
    <property type="entry name" value="RSMI"/>
    <property type="match status" value="1"/>
</dbReference>
<protein>
    <recommendedName>
        <fullName evidence="1">Ribosomal RNA small subunit methyltransferase I</fullName>
        <ecNumber evidence="1">2.1.1.198</ecNumber>
    </recommendedName>
    <alternativeName>
        <fullName evidence="1">16S rRNA 2'-O-ribose C1402 methyltransferase</fullName>
    </alternativeName>
    <alternativeName>
        <fullName evidence="1">rRNA (cytidine-2'-O-)-methyltransferase RsmI</fullName>
    </alternativeName>
</protein>
<dbReference type="GO" id="GO:0032259">
    <property type="term" value="P:methylation"/>
    <property type="evidence" value="ECO:0007669"/>
    <property type="project" value="UniProtKB-KW"/>
</dbReference>
<comment type="caution">
    <text evidence="3">The sequence shown here is derived from an EMBL/GenBank/DDBJ whole genome shotgun (WGS) entry which is preliminary data.</text>
</comment>
<dbReference type="InterPro" id="IPR008189">
    <property type="entry name" value="rRNA_ssu_MeTfrase_I"/>
</dbReference>
<evidence type="ECO:0000313" key="4">
    <source>
        <dbReference type="Proteomes" id="UP000718793"/>
    </source>
</evidence>
<dbReference type="PANTHER" id="PTHR46111">
    <property type="entry name" value="RIBOSOMAL RNA SMALL SUBUNIT METHYLTRANSFERASE I"/>
    <property type="match status" value="1"/>
</dbReference>